<dbReference type="InterPro" id="IPR004839">
    <property type="entry name" value="Aminotransferase_I/II_large"/>
</dbReference>
<evidence type="ECO:0000256" key="1">
    <source>
        <dbReference type="ARBA" id="ARBA00001933"/>
    </source>
</evidence>
<dbReference type="SUPFAM" id="SSF53383">
    <property type="entry name" value="PLP-dependent transferases"/>
    <property type="match status" value="1"/>
</dbReference>
<evidence type="ECO:0000256" key="3">
    <source>
        <dbReference type="ARBA" id="ARBA00022576"/>
    </source>
</evidence>
<dbReference type="GO" id="GO:0030170">
    <property type="term" value="F:pyridoxal phosphate binding"/>
    <property type="evidence" value="ECO:0007669"/>
    <property type="project" value="InterPro"/>
</dbReference>
<dbReference type="Gene3D" id="3.40.640.10">
    <property type="entry name" value="Type I PLP-dependent aspartate aminotransferase-like (Major domain)"/>
    <property type="match status" value="1"/>
</dbReference>
<proteinExistence type="inferred from homology"/>
<comment type="catalytic activity">
    <reaction evidence="9">
        <text>L-alanine + 2-oxoglutarate = pyruvate + L-glutamate</text>
        <dbReference type="Rhea" id="RHEA:19453"/>
        <dbReference type="ChEBI" id="CHEBI:15361"/>
        <dbReference type="ChEBI" id="CHEBI:16810"/>
        <dbReference type="ChEBI" id="CHEBI:29985"/>
        <dbReference type="ChEBI" id="CHEBI:57972"/>
        <dbReference type="EC" id="2.6.1.2"/>
    </reaction>
</comment>
<dbReference type="EC" id="2.6.1.2" evidence="8"/>
<evidence type="ECO:0000259" key="10">
    <source>
        <dbReference type="Pfam" id="PF00155"/>
    </source>
</evidence>
<evidence type="ECO:0000256" key="7">
    <source>
        <dbReference type="ARBA" id="ARBA00025785"/>
    </source>
</evidence>
<evidence type="ECO:0000313" key="11">
    <source>
        <dbReference type="Proteomes" id="UP000504611"/>
    </source>
</evidence>
<evidence type="ECO:0000256" key="4">
    <source>
        <dbReference type="ARBA" id="ARBA00022679"/>
    </source>
</evidence>
<dbReference type="RefSeq" id="XP_010777255.1">
    <property type="nucleotide sequence ID" value="XM_010778953.1"/>
</dbReference>
<organism evidence="11 12">
    <name type="scientific">Notothenia coriiceps</name>
    <name type="common">black rockcod</name>
    <dbReference type="NCBI Taxonomy" id="8208"/>
    <lineage>
        <taxon>Eukaryota</taxon>
        <taxon>Metazoa</taxon>
        <taxon>Chordata</taxon>
        <taxon>Craniata</taxon>
        <taxon>Vertebrata</taxon>
        <taxon>Euteleostomi</taxon>
        <taxon>Actinopterygii</taxon>
        <taxon>Neopterygii</taxon>
        <taxon>Teleostei</taxon>
        <taxon>Neoteleostei</taxon>
        <taxon>Acanthomorphata</taxon>
        <taxon>Eupercaria</taxon>
        <taxon>Perciformes</taxon>
        <taxon>Notothenioidei</taxon>
        <taxon>Nototheniidae</taxon>
        <taxon>Notothenia</taxon>
    </lineage>
</organism>
<keyword evidence="3" id="KW-0032">Aminotransferase</keyword>
<dbReference type="FunFam" id="3.40.640.10:FF:000129">
    <property type="entry name" value="Alanine aminotransferase 2"/>
    <property type="match status" value="1"/>
</dbReference>
<dbReference type="PANTHER" id="PTHR11751:SF469">
    <property type="entry name" value="ALANINE TRANSAMINASE"/>
    <property type="match status" value="1"/>
</dbReference>
<dbReference type="Proteomes" id="UP000504611">
    <property type="component" value="Unplaced"/>
</dbReference>
<evidence type="ECO:0000256" key="5">
    <source>
        <dbReference type="ARBA" id="ARBA00022898"/>
    </source>
</evidence>
<evidence type="ECO:0000313" key="12">
    <source>
        <dbReference type="RefSeq" id="XP_010777255.1"/>
    </source>
</evidence>
<accession>A0A6I9NR55</accession>
<dbReference type="PANTHER" id="PTHR11751">
    <property type="entry name" value="ALANINE AMINOTRANSFERASE"/>
    <property type="match status" value="1"/>
</dbReference>
<evidence type="ECO:0000256" key="2">
    <source>
        <dbReference type="ARBA" id="ARBA00011738"/>
    </source>
</evidence>
<dbReference type="OrthoDB" id="1732682at2759"/>
<dbReference type="Gene3D" id="3.90.1150.10">
    <property type="entry name" value="Aspartate Aminotransferase, domain 1"/>
    <property type="match status" value="1"/>
</dbReference>
<evidence type="ECO:0000256" key="6">
    <source>
        <dbReference type="ARBA" id="ARBA00025708"/>
    </source>
</evidence>
<protein>
    <recommendedName>
        <fullName evidence="8">alanine transaminase</fullName>
        <ecNumber evidence="8">2.6.1.2</ecNumber>
    </recommendedName>
</protein>
<dbReference type="UniPathway" id="UPA00528">
    <property type="reaction ID" value="UER00586"/>
</dbReference>
<dbReference type="InterPro" id="IPR015422">
    <property type="entry name" value="PyrdxlP-dep_Trfase_small"/>
</dbReference>
<comment type="similarity">
    <text evidence="7">Belongs to the class-I pyridoxal-phosphate-dependent aminotransferase family. Alanine aminotransferase subfamily.</text>
</comment>
<feature type="domain" description="Aminotransferase class I/classII large" evidence="10">
    <location>
        <begin position="80"/>
        <end position="466"/>
    </location>
</feature>
<name>A0A6I9NR55_9TELE</name>
<dbReference type="InterPro" id="IPR045088">
    <property type="entry name" value="ALAT1/2-like"/>
</dbReference>
<reference evidence="12" key="1">
    <citation type="submission" date="2025-08" db="UniProtKB">
        <authorList>
            <consortium name="RefSeq"/>
        </authorList>
    </citation>
    <scope>IDENTIFICATION</scope>
    <source>
        <tissue evidence="12">Muscle</tissue>
    </source>
</reference>
<evidence type="ECO:0000256" key="8">
    <source>
        <dbReference type="ARBA" id="ARBA00026106"/>
    </source>
</evidence>
<sequence>MMSSLQHLNPTVKGIRESAHSGLQSLAAHVTQEIAQGVQKPFKEVIDISSGDPHKAGMKPISFVRQVLAVCLHPELLGNKTLPLDVRLRAQRLLEVCDGGSVGSYTDSSGIPHVRQSIAEFIMRRDVGVHSHAKDVFISAGSQRGLMVILKLLASGEGDTQTGVLTPRPCPHTLPTLLDDAGVALVPYQLMEDRGWAVDLSELHHALKCGRGGCNPRAIYISNPGTPTGHVQDWESIEEVIRFAAAERLLLLVDEVYQDSVYGQGKEFISFKRVLFEMGKEYSGTVQMVSLHSLSSACMGECGLRAGYMELVNMDPEVTHFVDTMLCTDISSPVTGQLALDLMVNPPRPGDPSNDTYTQEILLIQATLSQNAQQAHEFLNDLPGMSSQQAKGGIYLYPRLHLPSEIIEKAKELEVEACVLYCQMLLKEEGVFLGAGCQNGETTGKHYLRLCILVPADTLEEVLARLASFHLRLMDMCPYPDRGVKGRDIGDTL</sequence>
<dbReference type="CDD" id="cd00609">
    <property type="entry name" value="AAT_like"/>
    <property type="match status" value="1"/>
</dbReference>
<dbReference type="GeneID" id="104952184"/>
<comment type="subunit">
    <text evidence="2">Homodimer.</text>
</comment>
<dbReference type="AlphaFoldDB" id="A0A6I9NR55"/>
<gene>
    <name evidence="12" type="primary">LOC104952184</name>
</gene>
<dbReference type="InterPro" id="IPR015421">
    <property type="entry name" value="PyrdxlP-dep_Trfase_major"/>
</dbReference>
<keyword evidence="11" id="KW-1185">Reference proteome</keyword>
<dbReference type="GO" id="GO:0042853">
    <property type="term" value="P:L-alanine catabolic process"/>
    <property type="evidence" value="ECO:0007669"/>
    <property type="project" value="UniProtKB-UniPathway"/>
</dbReference>
<keyword evidence="5" id="KW-0663">Pyridoxal phosphate</keyword>
<comment type="cofactor">
    <cofactor evidence="1">
        <name>pyridoxal 5'-phosphate</name>
        <dbReference type="ChEBI" id="CHEBI:597326"/>
    </cofactor>
</comment>
<keyword evidence="4" id="KW-0808">Transferase</keyword>
<dbReference type="KEGG" id="ncc:104952184"/>
<dbReference type="Pfam" id="PF00155">
    <property type="entry name" value="Aminotran_1_2"/>
    <property type="match status" value="1"/>
</dbReference>
<evidence type="ECO:0000256" key="9">
    <source>
        <dbReference type="ARBA" id="ARBA00047412"/>
    </source>
</evidence>
<dbReference type="GO" id="GO:0004021">
    <property type="term" value="F:L-alanine:2-oxoglutarate aminotransferase activity"/>
    <property type="evidence" value="ECO:0007669"/>
    <property type="project" value="UniProtKB-EC"/>
</dbReference>
<dbReference type="Gene3D" id="1.10.287.1970">
    <property type="match status" value="1"/>
</dbReference>
<comment type="pathway">
    <text evidence="6">Amino-acid degradation; L-alanine degradation via transaminase pathway; pyruvate from L-alanine: step 1/1.</text>
</comment>
<dbReference type="InterPro" id="IPR015424">
    <property type="entry name" value="PyrdxlP-dep_Trfase"/>
</dbReference>